<evidence type="ECO:0000313" key="2">
    <source>
        <dbReference type="Proteomes" id="UP000224044"/>
    </source>
</evidence>
<reference evidence="1 2" key="1">
    <citation type="submission" date="2017-09" db="EMBL/GenBank/DDBJ databases">
        <title>Large-scale bioinformatics analysis of Bacillus genomes uncovers conserved roles of natural products in bacterial physiology.</title>
        <authorList>
            <consortium name="Agbiome Team Llc"/>
            <person name="Bleich R.M."/>
            <person name="Grubbs K.J."/>
            <person name="Santa Maria K.C."/>
            <person name="Allen S.E."/>
            <person name="Farag S."/>
            <person name="Shank E.A."/>
            <person name="Bowers A."/>
        </authorList>
    </citation>
    <scope>NUCLEOTIDE SEQUENCE [LARGE SCALE GENOMIC DNA]</scope>
    <source>
        <strain evidence="1 2">AFS042148</strain>
    </source>
</reference>
<comment type="caution">
    <text evidence="1">The sequence shown here is derived from an EMBL/GenBank/DDBJ whole genome shotgun (WGS) entry which is preliminary data.</text>
</comment>
<dbReference type="AlphaFoldDB" id="A0AAP8F3G0"/>
<protein>
    <submittedName>
        <fullName evidence="1">Uncharacterized protein</fullName>
    </submittedName>
</protein>
<proteinExistence type="predicted"/>
<gene>
    <name evidence="1" type="ORF">COF62_20165</name>
</gene>
<organism evidence="1 2">
    <name type="scientific">Bacillus toyonensis</name>
    <dbReference type="NCBI Taxonomy" id="155322"/>
    <lineage>
        <taxon>Bacteria</taxon>
        <taxon>Bacillati</taxon>
        <taxon>Bacillota</taxon>
        <taxon>Bacilli</taxon>
        <taxon>Bacillales</taxon>
        <taxon>Bacillaceae</taxon>
        <taxon>Bacillus</taxon>
        <taxon>Bacillus cereus group</taxon>
    </lineage>
</organism>
<name>A0AAP8F3G0_9BACI</name>
<evidence type="ECO:0000313" key="1">
    <source>
        <dbReference type="EMBL" id="PHE09896.1"/>
    </source>
</evidence>
<dbReference type="EMBL" id="NUSY01000031">
    <property type="protein sequence ID" value="PHE09896.1"/>
    <property type="molecule type" value="Genomic_DNA"/>
</dbReference>
<sequence length="100" mass="11525">MSDYSSIARIDLVERFNFITIDLENKNFYIQVVDEKSNNVLLGLTMDLKKGTTKVAGNGSVKKYTDEEIEHLLIGLKITAQTCIDNNLYNAYELRKYLER</sequence>
<dbReference type="Proteomes" id="UP000224044">
    <property type="component" value="Unassembled WGS sequence"/>
</dbReference>
<dbReference type="RefSeq" id="WP_097859366.1">
    <property type="nucleotide sequence ID" value="NZ_JBALNA010000007.1"/>
</dbReference>
<accession>A0AAP8F3G0</accession>